<dbReference type="PANTHER" id="PTHR34191">
    <property type="entry name" value="LATE EMBRYOGENESIS ABUNDANT PROTEIN (LEA) FAMILY PROTEIN"/>
    <property type="match status" value="1"/>
</dbReference>
<dbReference type="PANTHER" id="PTHR34191:SF20">
    <property type="entry name" value="LATE EMBRYOGENESIS ABUNDANT PROTEIN (LEA) FAMILY PROTEIN"/>
    <property type="match status" value="1"/>
</dbReference>
<evidence type="ECO:0000313" key="2">
    <source>
        <dbReference type="EMBL" id="KAA8548906.1"/>
    </source>
</evidence>
<dbReference type="AlphaFoldDB" id="A0A5J5C1U3"/>
<proteinExistence type="predicted"/>
<feature type="region of interest" description="Disordered" evidence="1">
    <location>
        <begin position="1"/>
        <end position="60"/>
    </location>
</feature>
<reference evidence="2 3" key="1">
    <citation type="submission" date="2019-09" db="EMBL/GenBank/DDBJ databases">
        <title>A chromosome-level genome assembly of the Chinese tupelo Nyssa sinensis.</title>
        <authorList>
            <person name="Yang X."/>
            <person name="Kang M."/>
            <person name="Yang Y."/>
            <person name="Xiong H."/>
            <person name="Wang M."/>
            <person name="Zhang Z."/>
            <person name="Wang Z."/>
            <person name="Wu H."/>
            <person name="Ma T."/>
            <person name="Liu J."/>
            <person name="Xi Z."/>
        </authorList>
    </citation>
    <scope>NUCLEOTIDE SEQUENCE [LARGE SCALE GENOMIC DNA]</scope>
    <source>
        <strain evidence="2">J267</strain>
        <tissue evidence="2">Leaf</tissue>
    </source>
</reference>
<feature type="compositionally biased region" description="Basic and acidic residues" evidence="1">
    <location>
        <begin position="83"/>
        <end position="108"/>
    </location>
</feature>
<feature type="compositionally biased region" description="Basic and acidic residues" evidence="1">
    <location>
        <begin position="171"/>
        <end position="182"/>
    </location>
</feature>
<accession>A0A5J5C1U3</accession>
<feature type="region of interest" description="Disordered" evidence="1">
    <location>
        <begin position="76"/>
        <end position="108"/>
    </location>
</feature>
<feature type="compositionally biased region" description="Polar residues" evidence="1">
    <location>
        <begin position="1"/>
        <end position="14"/>
    </location>
</feature>
<evidence type="ECO:0000313" key="3">
    <source>
        <dbReference type="Proteomes" id="UP000325577"/>
    </source>
</evidence>
<dbReference type="InterPro" id="IPR039624">
    <property type="entry name" value="LEA1/2/D7/KIN2"/>
</dbReference>
<sequence length="206" mass="22064">MSSAQHNAAQTHGQAQAKKEDWVQSAQNTAKKACDKTADNPEQAQRGKEQSAGFLQQTGEQVMSMAQGAIDGVKNTLGVNNEKSTHGHGHEVNNEKSTHGHGHEAKTEDWVQSAQNTANMACDKMADNPEQAQRGKEQSAGFLQQTGEQVMNMAHGAIDGVKNTLGVNNEKSTHGHGHEVNNEKSTYGHGHGHGVNDKKSTHGHGH</sequence>
<gene>
    <name evidence="2" type="ORF">F0562_000590</name>
</gene>
<dbReference type="Proteomes" id="UP000325577">
    <property type="component" value="Linkage Group LG0"/>
</dbReference>
<dbReference type="OrthoDB" id="1894923at2759"/>
<keyword evidence="3" id="KW-1185">Reference proteome</keyword>
<protein>
    <submittedName>
        <fullName evidence="2">Uncharacterized protein</fullName>
    </submittedName>
</protein>
<dbReference type="EMBL" id="CM018031">
    <property type="protein sequence ID" value="KAA8548906.1"/>
    <property type="molecule type" value="Genomic_DNA"/>
</dbReference>
<feature type="region of interest" description="Disordered" evidence="1">
    <location>
        <begin position="163"/>
        <end position="206"/>
    </location>
</feature>
<organism evidence="2 3">
    <name type="scientific">Nyssa sinensis</name>
    <dbReference type="NCBI Taxonomy" id="561372"/>
    <lineage>
        <taxon>Eukaryota</taxon>
        <taxon>Viridiplantae</taxon>
        <taxon>Streptophyta</taxon>
        <taxon>Embryophyta</taxon>
        <taxon>Tracheophyta</taxon>
        <taxon>Spermatophyta</taxon>
        <taxon>Magnoliopsida</taxon>
        <taxon>eudicotyledons</taxon>
        <taxon>Gunneridae</taxon>
        <taxon>Pentapetalae</taxon>
        <taxon>asterids</taxon>
        <taxon>Cornales</taxon>
        <taxon>Nyssaceae</taxon>
        <taxon>Nyssa</taxon>
    </lineage>
</organism>
<feature type="compositionally biased region" description="Basic and acidic residues" evidence="1">
    <location>
        <begin position="32"/>
        <end position="49"/>
    </location>
</feature>
<evidence type="ECO:0000256" key="1">
    <source>
        <dbReference type="SAM" id="MobiDB-lite"/>
    </source>
</evidence>
<name>A0A5J5C1U3_9ASTE</name>